<name>A0A034WPM7_BACDO</name>
<sequence>AKFIVLKNRILIKILLHKMPGILKKTENEKKSDAVEDSGESNLSSRAADVTTEPQPIHLTALQRLSILAAIIAFQDRIDKEEEEEESDSESDTDDSDSDWDEADYFYSSAPIHPYSLETARLEPQMIDETEEELLAERRRLRRSNKQSENCDRRPN</sequence>
<organism evidence="2">
    <name type="scientific">Bactrocera dorsalis</name>
    <name type="common">Oriental fruit fly</name>
    <name type="synonym">Dacus dorsalis</name>
    <dbReference type="NCBI Taxonomy" id="27457"/>
    <lineage>
        <taxon>Eukaryota</taxon>
        <taxon>Metazoa</taxon>
        <taxon>Ecdysozoa</taxon>
        <taxon>Arthropoda</taxon>
        <taxon>Hexapoda</taxon>
        <taxon>Insecta</taxon>
        <taxon>Pterygota</taxon>
        <taxon>Neoptera</taxon>
        <taxon>Endopterygota</taxon>
        <taxon>Diptera</taxon>
        <taxon>Brachycera</taxon>
        <taxon>Muscomorpha</taxon>
        <taxon>Tephritoidea</taxon>
        <taxon>Tephritidae</taxon>
        <taxon>Bactrocera</taxon>
        <taxon>Bactrocera</taxon>
    </lineage>
</organism>
<evidence type="ECO:0000256" key="1">
    <source>
        <dbReference type="SAM" id="MobiDB-lite"/>
    </source>
</evidence>
<feature type="region of interest" description="Disordered" evidence="1">
    <location>
        <begin position="78"/>
        <end position="105"/>
    </location>
</feature>
<feature type="non-terminal residue" evidence="2">
    <location>
        <position position="1"/>
    </location>
</feature>
<accession>A0A034WPM7</accession>
<dbReference type="AlphaFoldDB" id="A0A034WPM7"/>
<feature type="region of interest" description="Disordered" evidence="1">
    <location>
        <begin position="27"/>
        <end position="55"/>
    </location>
</feature>
<reference evidence="2" key="1">
    <citation type="journal article" date="2014" name="BMC Genomics">
        <title>Characterizing the developmental transcriptome of the oriental fruit fly, Bactrocera dorsalis (Diptera: Tephritidae) through comparative genomic analysis with Drosophila melanogaster utilizing modENCODE datasets.</title>
        <authorList>
            <person name="Geib S.M."/>
            <person name="Calla B."/>
            <person name="Hall B."/>
            <person name="Hou S."/>
            <person name="Manoukis N.C."/>
        </authorList>
    </citation>
    <scope>NUCLEOTIDE SEQUENCE</scope>
    <source>
        <strain evidence="2">Punador</strain>
    </source>
</reference>
<evidence type="ECO:0000313" key="2">
    <source>
        <dbReference type="EMBL" id="JAC56272.1"/>
    </source>
</evidence>
<dbReference type="EMBL" id="GAKP01002680">
    <property type="protein sequence ID" value="JAC56272.1"/>
    <property type="molecule type" value="Transcribed_RNA"/>
</dbReference>
<proteinExistence type="predicted"/>
<protein>
    <submittedName>
        <fullName evidence="2">Uncharacterized protein</fullName>
    </submittedName>
</protein>
<feature type="compositionally biased region" description="Acidic residues" evidence="1">
    <location>
        <begin position="81"/>
        <end position="104"/>
    </location>
</feature>